<keyword evidence="9" id="KW-1185">Reference proteome</keyword>
<feature type="domain" description="Carboxylesterase type B" evidence="7">
    <location>
        <begin position="994"/>
        <end position="1460"/>
    </location>
</feature>
<proteinExistence type="inferred from homology"/>
<dbReference type="PANTHER" id="PTHR43142:SF1">
    <property type="entry name" value="CARBOXYLIC ESTER HYDROLASE"/>
    <property type="match status" value="1"/>
</dbReference>
<dbReference type="PROSITE" id="PS00122">
    <property type="entry name" value="CARBOXYLESTERASE_B_1"/>
    <property type="match status" value="1"/>
</dbReference>
<evidence type="ECO:0000256" key="3">
    <source>
        <dbReference type="ARBA" id="ARBA00022801"/>
    </source>
</evidence>
<gene>
    <name evidence="8" type="ORF">LNINA_LOCUS658</name>
</gene>
<evidence type="ECO:0000256" key="1">
    <source>
        <dbReference type="ARBA" id="ARBA00005964"/>
    </source>
</evidence>
<dbReference type="Gene3D" id="1.25.40.10">
    <property type="entry name" value="Tetratricopeptide repeat domain"/>
    <property type="match status" value="1"/>
</dbReference>
<dbReference type="GO" id="GO:0052689">
    <property type="term" value="F:carboxylic ester hydrolase activity"/>
    <property type="evidence" value="ECO:0007669"/>
    <property type="project" value="UniProtKB-KW"/>
</dbReference>
<feature type="compositionally biased region" description="Polar residues" evidence="6">
    <location>
        <begin position="454"/>
        <end position="468"/>
    </location>
</feature>
<feature type="region of interest" description="Disordered" evidence="6">
    <location>
        <begin position="454"/>
        <end position="479"/>
    </location>
</feature>
<keyword evidence="4" id="KW-1015">Disulfide bond</keyword>
<dbReference type="Pfam" id="PF00135">
    <property type="entry name" value="COesterase"/>
    <property type="match status" value="1"/>
</dbReference>
<evidence type="ECO:0000256" key="2">
    <source>
        <dbReference type="ARBA" id="ARBA00022487"/>
    </source>
</evidence>
<keyword evidence="3" id="KW-0378">Hydrolase</keyword>
<accession>A0AAV1IU10</accession>
<dbReference type="PANTHER" id="PTHR43142">
    <property type="entry name" value="CARBOXYLIC ESTER HYDROLASE"/>
    <property type="match status" value="1"/>
</dbReference>
<evidence type="ECO:0000256" key="6">
    <source>
        <dbReference type="SAM" id="MobiDB-lite"/>
    </source>
</evidence>
<reference evidence="8 9" key="1">
    <citation type="submission" date="2023-11" db="EMBL/GenBank/DDBJ databases">
        <authorList>
            <person name="Okamura Y."/>
        </authorList>
    </citation>
    <scope>NUCLEOTIDE SEQUENCE [LARGE SCALE GENOMIC DNA]</scope>
</reference>
<keyword evidence="2" id="KW-0719">Serine esterase</keyword>
<dbReference type="Proteomes" id="UP001497472">
    <property type="component" value="Unassembled WGS sequence"/>
</dbReference>
<evidence type="ECO:0000256" key="4">
    <source>
        <dbReference type="ARBA" id="ARBA00023157"/>
    </source>
</evidence>
<dbReference type="InterPro" id="IPR002018">
    <property type="entry name" value="CarbesteraseB"/>
</dbReference>
<comment type="caution">
    <text evidence="8">The sequence shown here is derived from an EMBL/GenBank/DDBJ whole genome shotgun (WGS) entry which is preliminary data.</text>
</comment>
<dbReference type="InterPro" id="IPR029058">
    <property type="entry name" value="AB_hydrolase_fold"/>
</dbReference>
<organism evidence="8 9">
    <name type="scientific">Leptosia nina</name>
    <dbReference type="NCBI Taxonomy" id="320188"/>
    <lineage>
        <taxon>Eukaryota</taxon>
        <taxon>Metazoa</taxon>
        <taxon>Ecdysozoa</taxon>
        <taxon>Arthropoda</taxon>
        <taxon>Hexapoda</taxon>
        <taxon>Insecta</taxon>
        <taxon>Pterygota</taxon>
        <taxon>Neoptera</taxon>
        <taxon>Endopterygota</taxon>
        <taxon>Lepidoptera</taxon>
        <taxon>Glossata</taxon>
        <taxon>Ditrysia</taxon>
        <taxon>Papilionoidea</taxon>
        <taxon>Pieridae</taxon>
        <taxon>Pierinae</taxon>
        <taxon>Leptosia</taxon>
    </lineage>
</organism>
<evidence type="ECO:0000259" key="7">
    <source>
        <dbReference type="Pfam" id="PF00135"/>
    </source>
</evidence>
<keyword evidence="5" id="KW-0325">Glycoprotein</keyword>
<comment type="similarity">
    <text evidence="1">Belongs to the type-B carboxylesterase/lipase family.</text>
</comment>
<evidence type="ECO:0000256" key="5">
    <source>
        <dbReference type="ARBA" id="ARBA00023180"/>
    </source>
</evidence>
<sequence length="1470" mass="167026">MCNKNSLTSLNDYAIDNKHTTSERGFTIYEVPVRLNIVKTKSDASLSKTKSDTTALAEEIYIPPLDVLNVRVLGLRLPDENPKKFAIKAVFYDQLLISSFITSVGHRDNAKGRTLAKGTMNYDPSDYEKMCTFADNPLTIKIQSLENIEMQILYDNTESQSGSLDEEAKLKTRPKLDIFCCNIDILSIFIGTNRLYLRQRMQPMIKPPASQAKSWDNLPLLTLEITAYRNPANLKHHKLLKEANFMKLTLIGCYNMHIPYDDEFVYTAATKMPIHNEQNCSLYTFNQGYRIPRRSNNMSFNTHWESLRLGDEHFTEGDEKFSAKLNDFQNEENLDLEYYVDRAPEFYKAIWKSFHKTLLLKSTEKWLSYHLRRYKWPFELHLYGDNNCGYSFVGFLDLFRLLYPGETTARIAVPLHWVNSELILEKCGCEFLLPSNEKSPSSYVTVQKSSKATTESIQTSTNTSTSKTIGPRPTGSDENPSFLLIEVKLARPFKEAVIPPLIPQSDINDMLSAFETIPSKRESSGRGQTDSNWLSTVRSANTSLRRVPYFGITDICLINRQLGGTRTRLEILTSFWQEAAIYVNNNFVLDNFLDSNDTFEEMTLMAHACLMRMTTDYLMNKGFQQEIDPTLRAARHARQLKDANHAADLYHQTVVKAPRDADLWRELSTCMKDIDVDAANVCINKSIILNPRHPLSLLSKGCMIFDSDPDAAEPFFVSLLSLYPFWTVLWVAASAYYWHRELFHMSTEIMCYVKKMHAEGLAAELPYPRAWEKELGDWWDQTPLLPGTSRYYDAADLLLRIRAISLAEVCLARALTEIGESPVYYHLLGLCTRLRKDVDTTLCHLHSAVEKFGDIFYLRSLEGECYHRKKDFPKSKISFEKAGGCLGAYSILLSLPRREAHRIRAMLTDLIRRQPSAYAWLALADDWMMRSVVGEGGDAGATDEQATAISCGIACAVQALKLDRQAGRAWALLANTVKPSARRLHCENMATFEPGPPPSWSGTFYATNGNIRCNQILQVLNIAVGREDCLVVNIFTPQRKNSHDLIPVMVFIHGGGFQYGSNTILLYDAQYLAQKNIIVVTINYRLGLFGFLCLNKTEAPGNMGLRDQVAALQWINGNIESFGGDPHSVTLVGESAGALSVQYLVMSELTKGLFKRCIMESGSILVPVGFDENPIDSARAFTSRLGYNTTDVDEILDILQNADAFELTMATLVNVKNDIRKPYTFPPCAEDPKTSPKPFLTTSPRELLRRFKVDPNLNLVMGFNNKEGLMFAGKFDSDSLRDIDHHLNKILPSNLIFKNKGDRARVIRDIKEIYFANTGANYNGLINYLSDSIIIYPSIEVIEHFLKGNATVYNYVFMYDSLRNLNKFISGLPFTPGANHGDELFYIFDPLPLKLLPFLENDRRVVEFMTNAWTNFTKTGIPSAPGVEWLKSEKNNLRFLSIGNDRHMTSIPYKERMQLWKNIYQKYGSY</sequence>
<dbReference type="SUPFAM" id="SSF48452">
    <property type="entry name" value="TPR-like"/>
    <property type="match status" value="2"/>
</dbReference>
<protein>
    <recommendedName>
        <fullName evidence="7">Carboxylesterase type B domain-containing protein</fullName>
    </recommendedName>
</protein>
<dbReference type="InterPro" id="IPR011990">
    <property type="entry name" value="TPR-like_helical_dom_sf"/>
</dbReference>
<name>A0AAV1IU10_9NEOP</name>
<dbReference type="SUPFAM" id="SSF53474">
    <property type="entry name" value="alpha/beta-Hydrolases"/>
    <property type="match status" value="1"/>
</dbReference>
<dbReference type="InterPro" id="IPR019826">
    <property type="entry name" value="Carboxylesterase_B_AS"/>
</dbReference>
<dbReference type="EMBL" id="CAVLEF010000001">
    <property type="protein sequence ID" value="CAK1540619.1"/>
    <property type="molecule type" value="Genomic_DNA"/>
</dbReference>
<evidence type="ECO:0000313" key="9">
    <source>
        <dbReference type="Proteomes" id="UP001497472"/>
    </source>
</evidence>
<dbReference type="Gene3D" id="3.40.50.1820">
    <property type="entry name" value="alpha/beta hydrolase"/>
    <property type="match status" value="1"/>
</dbReference>
<evidence type="ECO:0000313" key="8">
    <source>
        <dbReference type="EMBL" id="CAK1540619.1"/>
    </source>
</evidence>